<sequence>MLDQFKAVLSRYLSGNGAVHLVLRECYGSSHATVALLVEVAQVEWDGRQGAVWATPGRPPINCHETLFQLTPIGRLMTKAWKMALGTMAY</sequence>
<dbReference type="EMBL" id="JANHOG010001409">
    <property type="protein sequence ID" value="KAJ3537566.1"/>
    <property type="molecule type" value="Genomic_DNA"/>
</dbReference>
<evidence type="ECO:0000313" key="1">
    <source>
        <dbReference type="EMBL" id="KAJ3537566.1"/>
    </source>
</evidence>
<accession>A0ACC1SDU3</accession>
<keyword evidence="2" id="KW-1185">Reference proteome</keyword>
<organism evidence="1 2">
    <name type="scientific">Phlebia brevispora</name>
    <dbReference type="NCBI Taxonomy" id="194682"/>
    <lineage>
        <taxon>Eukaryota</taxon>
        <taxon>Fungi</taxon>
        <taxon>Dikarya</taxon>
        <taxon>Basidiomycota</taxon>
        <taxon>Agaricomycotina</taxon>
        <taxon>Agaricomycetes</taxon>
        <taxon>Polyporales</taxon>
        <taxon>Meruliaceae</taxon>
        <taxon>Phlebia</taxon>
    </lineage>
</organism>
<evidence type="ECO:0000313" key="2">
    <source>
        <dbReference type="Proteomes" id="UP001148662"/>
    </source>
</evidence>
<dbReference type="Proteomes" id="UP001148662">
    <property type="component" value="Unassembled WGS sequence"/>
</dbReference>
<gene>
    <name evidence="1" type="ORF">NM688_g6667</name>
</gene>
<protein>
    <submittedName>
        <fullName evidence="1">Uncharacterized protein</fullName>
    </submittedName>
</protein>
<name>A0ACC1SDU3_9APHY</name>
<comment type="caution">
    <text evidence="1">The sequence shown here is derived from an EMBL/GenBank/DDBJ whole genome shotgun (WGS) entry which is preliminary data.</text>
</comment>
<proteinExistence type="predicted"/>
<reference evidence="1" key="1">
    <citation type="submission" date="2022-07" db="EMBL/GenBank/DDBJ databases">
        <title>Genome Sequence of Phlebia brevispora.</title>
        <authorList>
            <person name="Buettner E."/>
        </authorList>
    </citation>
    <scope>NUCLEOTIDE SEQUENCE</scope>
    <source>
        <strain evidence="1">MPL23</strain>
    </source>
</reference>